<evidence type="ECO:0000313" key="4">
    <source>
        <dbReference type="Proteomes" id="UP001156905"/>
    </source>
</evidence>
<evidence type="ECO:0000313" key="3">
    <source>
        <dbReference type="EMBL" id="GLR90240.1"/>
    </source>
</evidence>
<protein>
    <recommendedName>
        <fullName evidence="2">Hydantoinase B/oxoprolinase domain-containing protein</fullName>
    </recommendedName>
</protein>
<evidence type="ECO:0000259" key="2">
    <source>
        <dbReference type="Pfam" id="PF02538"/>
    </source>
</evidence>
<gene>
    <name evidence="3" type="ORF">GCM10007857_69540</name>
</gene>
<name>A0ABQ6B981_9BRAD</name>
<organism evidence="3 4">
    <name type="scientific">Bradyrhizobium iriomotense</name>
    <dbReference type="NCBI Taxonomy" id="441950"/>
    <lineage>
        <taxon>Bacteria</taxon>
        <taxon>Pseudomonadati</taxon>
        <taxon>Pseudomonadota</taxon>
        <taxon>Alphaproteobacteria</taxon>
        <taxon>Hyphomicrobiales</taxon>
        <taxon>Nitrobacteraceae</taxon>
        <taxon>Bradyrhizobium</taxon>
    </lineage>
</organism>
<feature type="compositionally biased region" description="Basic and acidic residues" evidence="1">
    <location>
        <begin position="246"/>
        <end position="255"/>
    </location>
</feature>
<feature type="region of interest" description="Disordered" evidence="1">
    <location>
        <begin position="246"/>
        <end position="285"/>
    </location>
</feature>
<dbReference type="Pfam" id="PF02538">
    <property type="entry name" value="Hydantoinase_B"/>
    <property type="match status" value="1"/>
</dbReference>
<sequence length="285" mass="31175">MTQQLSASSAGDQAAKSIPVTFTDPVLAAVLANRFEAIVREMTNTVLRSARSVIVSNGRDFSCAIVSADGELISVADGLPVHTFNSHMQAANITRLHPDVAEGDAFIDNDPYTGNTHPADQTVMVPVFVDGEHLFTACAKAHQADIGNSLPTTYHPFARDVYEEGAIIFPCMRLQRNGRTIEDVIRLGMRRIRVPEQWRGDLLATLGAARIAERRLKDLCREHGTARIKTFIKGVARLFRASHGVSDRDPAEGAHGRGFNARPGPGLFARWHRGQGRDRCRSGRG</sequence>
<dbReference type="RefSeq" id="WP_284273002.1">
    <property type="nucleotide sequence ID" value="NZ_BSOW01000032.1"/>
</dbReference>
<feature type="compositionally biased region" description="Basic and acidic residues" evidence="1">
    <location>
        <begin position="275"/>
        <end position="285"/>
    </location>
</feature>
<proteinExistence type="predicted"/>
<dbReference type="InterPro" id="IPR003692">
    <property type="entry name" value="Hydantoinase_B"/>
</dbReference>
<dbReference type="Proteomes" id="UP001156905">
    <property type="component" value="Unassembled WGS sequence"/>
</dbReference>
<dbReference type="InterPro" id="IPR045079">
    <property type="entry name" value="Oxoprolinase-like"/>
</dbReference>
<accession>A0ABQ6B981</accession>
<keyword evidence="4" id="KW-1185">Reference proteome</keyword>
<dbReference type="EMBL" id="BSOW01000032">
    <property type="protein sequence ID" value="GLR90240.1"/>
    <property type="molecule type" value="Genomic_DNA"/>
</dbReference>
<reference evidence="4" key="1">
    <citation type="journal article" date="2019" name="Int. J. Syst. Evol. Microbiol.">
        <title>The Global Catalogue of Microorganisms (GCM) 10K type strain sequencing project: providing services to taxonomists for standard genome sequencing and annotation.</title>
        <authorList>
            <consortium name="The Broad Institute Genomics Platform"/>
            <consortium name="The Broad Institute Genome Sequencing Center for Infectious Disease"/>
            <person name="Wu L."/>
            <person name="Ma J."/>
        </authorList>
    </citation>
    <scope>NUCLEOTIDE SEQUENCE [LARGE SCALE GENOMIC DNA]</scope>
    <source>
        <strain evidence="4">NBRC 102520</strain>
    </source>
</reference>
<dbReference type="PANTHER" id="PTHR11365:SF23">
    <property type="entry name" value="HYPOTHETICAL 5-OXOPROLINASE (EUROFUNG)-RELATED"/>
    <property type="match status" value="1"/>
</dbReference>
<dbReference type="PANTHER" id="PTHR11365">
    <property type="entry name" value="5-OXOPROLINASE RELATED"/>
    <property type="match status" value="1"/>
</dbReference>
<feature type="domain" description="Hydantoinase B/oxoprolinase" evidence="2">
    <location>
        <begin position="24"/>
        <end position="235"/>
    </location>
</feature>
<comment type="caution">
    <text evidence="3">The sequence shown here is derived from an EMBL/GenBank/DDBJ whole genome shotgun (WGS) entry which is preliminary data.</text>
</comment>
<evidence type="ECO:0000256" key="1">
    <source>
        <dbReference type="SAM" id="MobiDB-lite"/>
    </source>
</evidence>